<dbReference type="AlphaFoldDB" id="A0A1S8WI08"/>
<reference evidence="1 2" key="1">
    <citation type="submission" date="2015-03" db="EMBL/GenBank/DDBJ databases">
        <title>Draft genome of the nematode, Opisthorchis viverrini.</title>
        <authorList>
            <person name="Mitreva M."/>
        </authorList>
    </citation>
    <scope>NUCLEOTIDE SEQUENCE [LARGE SCALE GENOMIC DNA]</scope>
    <source>
        <strain evidence="1">Khon Kaen</strain>
    </source>
</reference>
<dbReference type="EMBL" id="KV907012">
    <property type="protein sequence ID" value="OON13913.1"/>
    <property type="molecule type" value="Genomic_DNA"/>
</dbReference>
<keyword evidence="2" id="KW-1185">Reference proteome</keyword>
<evidence type="ECO:0000313" key="2">
    <source>
        <dbReference type="Proteomes" id="UP000243686"/>
    </source>
</evidence>
<accession>A0A1S8WI08</accession>
<sequence>MSSYGKRPLELVKAKVCVIDSQFVIPMPWKDDINCASSNLQMATRRLQCLEKRFLKDEIYFRQYSAVIERNFRMGYASPVPAHRLSSGFRPRWYLPNHSVVSPKKPGKLRVVRVPENDGGAFRFLWWPGSDISLEPVEFQMNAHVFGAKSSLFCANFAVQHTVEPFGNDHAPIVSEMIRNGFYVDGCLLSVPSIDAAGTISTQLSEKPLEVGFHRRKWATNAPEAIKHLFTAERAEPPVTLSGCHPVMHPILDIQ</sequence>
<name>A0A1S8WI08_OPIVI</name>
<gene>
    <name evidence="1" type="ORF">X801_10303</name>
</gene>
<protein>
    <submittedName>
        <fullName evidence="1">Uncharacterized protein</fullName>
    </submittedName>
</protein>
<evidence type="ECO:0000313" key="1">
    <source>
        <dbReference type="EMBL" id="OON13913.1"/>
    </source>
</evidence>
<dbReference type="PANTHER" id="PTHR47331">
    <property type="entry name" value="PHD-TYPE DOMAIN-CONTAINING PROTEIN"/>
    <property type="match status" value="1"/>
</dbReference>
<proteinExistence type="predicted"/>
<dbReference type="Proteomes" id="UP000243686">
    <property type="component" value="Unassembled WGS sequence"/>
</dbReference>
<organism evidence="1 2">
    <name type="scientific">Opisthorchis viverrini</name>
    <name type="common">Southeast Asian liver fluke</name>
    <dbReference type="NCBI Taxonomy" id="6198"/>
    <lineage>
        <taxon>Eukaryota</taxon>
        <taxon>Metazoa</taxon>
        <taxon>Spiralia</taxon>
        <taxon>Lophotrochozoa</taxon>
        <taxon>Platyhelminthes</taxon>
        <taxon>Trematoda</taxon>
        <taxon>Digenea</taxon>
        <taxon>Opisthorchiida</taxon>
        <taxon>Opisthorchiata</taxon>
        <taxon>Opisthorchiidae</taxon>
        <taxon>Opisthorchis</taxon>
    </lineage>
</organism>